<proteinExistence type="predicted"/>
<protein>
    <submittedName>
        <fullName evidence="2">Uncharacterized protein</fullName>
    </submittedName>
</protein>
<dbReference type="Proteomes" id="UP000277212">
    <property type="component" value="Unassembled WGS sequence"/>
</dbReference>
<accession>A0A3M2SBJ0</accession>
<feature type="region of interest" description="Disordered" evidence="1">
    <location>
        <begin position="37"/>
        <end position="90"/>
    </location>
</feature>
<dbReference type="EMBL" id="NKUJ01000074">
    <property type="protein sequence ID" value="RMJ14937.1"/>
    <property type="molecule type" value="Genomic_DNA"/>
</dbReference>
<keyword evidence="3" id="KW-1185">Reference proteome</keyword>
<reference evidence="2 3" key="1">
    <citation type="submission" date="2017-06" db="EMBL/GenBank/DDBJ databases">
        <title>Comparative genomic analysis of Ambrosia Fusariam Clade fungi.</title>
        <authorList>
            <person name="Stajich J.E."/>
            <person name="Carrillo J."/>
            <person name="Kijimoto T."/>
            <person name="Eskalen A."/>
            <person name="O'Donnell K."/>
            <person name="Kasson M."/>
        </authorList>
    </citation>
    <scope>NUCLEOTIDE SEQUENCE [LARGE SCALE GENOMIC DNA]</scope>
    <source>
        <strain evidence="2">UCR3666</strain>
    </source>
</reference>
<evidence type="ECO:0000313" key="3">
    <source>
        <dbReference type="Proteomes" id="UP000277212"/>
    </source>
</evidence>
<comment type="caution">
    <text evidence="2">The sequence shown here is derived from an EMBL/GenBank/DDBJ whole genome shotgun (WGS) entry which is preliminary data.</text>
</comment>
<dbReference type="AlphaFoldDB" id="A0A3M2SBJ0"/>
<evidence type="ECO:0000313" key="2">
    <source>
        <dbReference type="EMBL" id="RMJ14937.1"/>
    </source>
</evidence>
<name>A0A3M2SBJ0_9HYPO</name>
<organism evidence="2 3">
    <name type="scientific">Fusarium kuroshium</name>
    <dbReference type="NCBI Taxonomy" id="2010991"/>
    <lineage>
        <taxon>Eukaryota</taxon>
        <taxon>Fungi</taxon>
        <taxon>Dikarya</taxon>
        <taxon>Ascomycota</taxon>
        <taxon>Pezizomycotina</taxon>
        <taxon>Sordariomycetes</taxon>
        <taxon>Hypocreomycetidae</taxon>
        <taxon>Hypocreales</taxon>
        <taxon>Nectriaceae</taxon>
        <taxon>Fusarium</taxon>
        <taxon>Fusarium solani species complex</taxon>
    </lineage>
</organism>
<evidence type="ECO:0000256" key="1">
    <source>
        <dbReference type="SAM" id="MobiDB-lite"/>
    </source>
</evidence>
<sequence>MRYGTERIQEGERRLAVYGHPEAETQQEVNLLTFHSHRREYASSGSPSTLTPPPIAAPRSPTSAGPVDSAVGPGYVTAGSDGPGEFSTERDMCGIDVGQVGVGVRVLRPL</sequence>
<gene>
    <name evidence="2" type="ORF">CDV36_005376</name>
</gene>